<dbReference type="Pfam" id="PF00403">
    <property type="entry name" value="HMA"/>
    <property type="match status" value="1"/>
</dbReference>
<evidence type="ECO:0000313" key="2">
    <source>
        <dbReference type="EMBL" id="KKB98397.1"/>
    </source>
</evidence>
<dbReference type="AlphaFoldDB" id="A0A0F5MWI6"/>
<comment type="caution">
    <text evidence="2">The sequence shown here is derived from an EMBL/GenBank/DDBJ whole genome shotgun (WGS) entry which is preliminary data.</text>
</comment>
<accession>A0A0F5MWI6</accession>
<feature type="domain" description="HMA" evidence="1">
    <location>
        <begin position="15"/>
        <end position="79"/>
    </location>
</feature>
<dbReference type="CDD" id="cd00371">
    <property type="entry name" value="HMA"/>
    <property type="match status" value="1"/>
</dbReference>
<dbReference type="PATRIC" id="fig|342002.3.peg.3260"/>
<proteinExistence type="predicted"/>
<dbReference type="InterPro" id="IPR036163">
    <property type="entry name" value="HMA_dom_sf"/>
</dbReference>
<dbReference type="PROSITE" id="PS50846">
    <property type="entry name" value="HMA_2"/>
    <property type="match status" value="1"/>
</dbReference>
<dbReference type="InterPro" id="IPR006121">
    <property type="entry name" value="HMA_dom"/>
</dbReference>
<dbReference type="EMBL" id="LASW01000072">
    <property type="protein sequence ID" value="KKB98397.1"/>
    <property type="molecule type" value="Genomic_DNA"/>
</dbReference>
<protein>
    <recommendedName>
        <fullName evidence="1">HMA domain-containing protein</fullName>
    </recommendedName>
</protein>
<dbReference type="STRING" id="342002.BST15_10625"/>
<organism evidence="2 3">
    <name type="scientific">Mycolicibacter arupensis</name>
    <dbReference type="NCBI Taxonomy" id="342002"/>
    <lineage>
        <taxon>Bacteria</taxon>
        <taxon>Bacillati</taxon>
        <taxon>Actinomycetota</taxon>
        <taxon>Actinomycetes</taxon>
        <taxon>Mycobacteriales</taxon>
        <taxon>Mycobacteriaceae</taxon>
        <taxon>Mycolicibacter</taxon>
    </lineage>
</organism>
<name>A0A0F5MWI6_9MYCO</name>
<gene>
    <name evidence="2" type="ORF">WR43_14695</name>
</gene>
<dbReference type="Gene3D" id="3.30.70.100">
    <property type="match status" value="1"/>
</dbReference>
<evidence type="ECO:0000259" key="1">
    <source>
        <dbReference type="PROSITE" id="PS50846"/>
    </source>
</evidence>
<sequence length="120" mass="12957">MIRGPDEGEALTEIRRIQLDVTGMTCRMCSAHIELKLNTITGVRASADFPSATATIDADATVSVAELCEAIEEAGYHAELRSDRPRTAADPQIAGGTVKRIAGLARFLSKSRRTQDLTVR</sequence>
<reference evidence="3" key="1">
    <citation type="submission" date="2015-04" db="EMBL/GenBank/DDBJ databases">
        <title>Genome sequence of Mycobacterium arupense GUC1.</title>
        <authorList>
            <person name="Greninger A.L."/>
            <person name="Cunningham G."/>
            <person name="Chiu C.Y."/>
            <person name="Miller S."/>
        </authorList>
    </citation>
    <scope>NUCLEOTIDE SEQUENCE [LARGE SCALE GENOMIC DNA]</scope>
    <source>
        <strain evidence="3">GUC1</strain>
    </source>
</reference>
<dbReference type="Proteomes" id="UP000034416">
    <property type="component" value="Unassembled WGS sequence"/>
</dbReference>
<evidence type="ECO:0000313" key="3">
    <source>
        <dbReference type="Proteomes" id="UP000034416"/>
    </source>
</evidence>
<dbReference type="GO" id="GO:0046872">
    <property type="term" value="F:metal ion binding"/>
    <property type="evidence" value="ECO:0007669"/>
    <property type="project" value="InterPro"/>
</dbReference>
<dbReference type="SUPFAM" id="SSF55008">
    <property type="entry name" value="HMA, heavy metal-associated domain"/>
    <property type="match status" value="1"/>
</dbReference>